<sequence>MEEITTLTLASSASRNRETYQCIDQQDESSSSANPFNQAQDSKQGVHTYYKNQALNNESFS</sequence>
<keyword evidence="3" id="KW-1185">Reference proteome</keyword>
<evidence type="ECO:0000313" key="2">
    <source>
        <dbReference type="EMBL" id="TKS74269.1"/>
    </source>
</evidence>
<proteinExistence type="predicted"/>
<dbReference type="EMBL" id="CM014085">
    <property type="protein sequence ID" value="TKS74269.1"/>
    <property type="molecule type" value="Genomic_DNA"/>
</dbReference>
<feature type="region of interest" description="Disordered" evidence="1">
    <location>
        <begin position="1"/>
        <end position="61"/>
    </location>
</feature>
<feature type="compositionally biased region" description="Polar residues" evidence="1">
    <location>
        <begin position="1"/>
        <end position="14"/>
    </location>
</feature>
<protein>
    <submittedName>
        <fullName evidence="2">Uncharacterized protein</fullName>
    </submittedName>
</protein>
<feature type="compositionally biased region" description="Polar residues" evidence="1">
    <location>
        <begin position="22"/>
        <end position="61"/>
    </location>
</feature>
<accession>A0A4U5UI63</accession>
<evidence type="ECO:0000313" key="3">
    <source>
        <dbReference type="Proteomes" id="UP000298787"/>
    </source>
</evidence>
<dbReference type="STRING" id="240159.A0A4U5UI63"/>
<reference evidence="2 3" key="1">
    <citation type="submission" date="2019-01" db="EMBL/GenBank/DDBJ databases">
        <title>Genome Assembly of Collichthys lucidus.</title>
        <authorList>
            <person name="Cai M."/>
            <person name="Xiao S."/>
        </authorList>
    </citation>
    <scope>NUCLEOTIDE SEQUENCE [LARGE SCALE GENOMIC DNA]</scope>
    <source>
        <strain evidence="2">JT15FE1705JMU</strain>
        <tissue evidence="2">Muscle</tissue>
    </source>
</reference>
<organism evidence="2 3">
    <name type="scientific">Collichthys lucidus</name>
    <name type="common">Big head croaker</name>
    <name type="synonym">Sciaena lucida</name>
    <dbReference type="NCBI Taxonomy" id="240159"/>
    <lineage>
        <taxon>Eukaryota</taxon>
        <taxon>Metazoa</taxon>
        <taxon>Chordata</taxon>
        <taxon>Craniata</taxon>
        <taxon>Vertebrata</taxon>
        <taxon>Euteleostomi</taxon>
        <taxon>Actinopterygii</taxon>
        <taxon>Neopterygii</taxon>
        <taxon>Teleostei</taxon>
        <taxon>Neoteleostei</taxon>
        <taxon>Acanthomorphata</taxon>
        <taxon>Eupercaria</taxon>
        <taxon>Sciaenidae</taxon>
        <taxon>Collichthys</taxon>
    </lineage>
</organism>
<name>A0A4U5UI63_COLLU</name>
<evidence type="ECO:0000256" key="1">
    <source>
        <dbReference type="SAM" id="MobiDB-lite"/>
    </source>
</evidence>
<dbReference type="Proteomes" id="UP000298787">
    <property type="component" value="Chromosome 8"/>
</dbReference>
<dbReference type="AlphaFoldDB" id="A0A4U5UI63"/>
<gene>
    <name evidence="2" type="ORF">D9C73_008350</name>
</gene>